<dbReference type="EMBL" id="WUWG01000001">
    <property type="protein sequence ID" value="MXU63856.1"/>
    <property type="molecule type" value="Genomic_DNA"/>
</dbReference>
<keyword evidence="10 12" id="KW-0472">Membrane</keyword>
<feature type="transmembrane region" description="Helical" evidence="12">
    <location>
        <begin position="114"/>
        <end position="135"/>
    </location>
</feature>
<keyword evidence="4" id="KW-0050">Antiport</keyword>
<evidence type="ECO:0000313" key="15">
    <source>
        <dbReference type="Proteomes" id="UP000436016"/>
    </source>
</evidence>
<dbReference type="GO" id="GO:0005886">
    <property type="term" value="C:plasma membrane"/>
    <property type="evidence" value="ECO:0007669"/>
    <property type="project" value="TreeGrafter"/>
</dbReference>
<evidence type="ECO:0000256" key="11">
    <source>
        <dbReference type="SAM" id="MobiDB-lite"/>
    </source>
</evidence>
<sequence>MDAFLLQAFIFLIAAVIAVPLASKLGLGSVLGYLTAGVVIGPLLGIVASHETENIQHYAEFGVVMMLFLVGLELEPRNLWDMRHRLLGLGGLQVGLTTVLIAGVSIVFGLSTNMAIAVGLTLALSSTAIVLQTLGEKGLASSDGGRASFSVLLFQDIAVIPMLAFIPLLATQSSFELTFMDGTLTAITDAAGAPTSGFISQLPPWARPLVILAAVAAVAVGGHFLTRPVFRFIAASKQHEIFTAAALLLVIGTALLMTLVGLSPALGTFLAGVVLANSEYRHELEADIEPFKGLLLGVFFITVGAGINFGVLFGDFFVIVGLTLGLIALKAGVLAALAFVFRIRGSAFWLFTLGLAQAGEFGFVLLAFSVQSGVLPTGLEERLLLVVALSMLLTPALFIIYERFLANRGAGGEEQEMDDIDTQGTVIIAGLGRFGQIVNRMLMNNGHKTVVLDYHNEVVDGMRKFGIESYFGDPSRPDLLLAAGIKDAKAIVVAMDDNDKAVRLVEYVRREFPHVHVVARAYDREHTYRLYAAGARDIVRETFDSSIRAGRYTMVALGHHPFEAERAAREYFKLDRKNLAELARLWDPLLGPLENKPYMEKAREINARMDQAMMGQVTDLKDRTERPWTPPPKGSRADD</sequence>
<feature type="transmembrane region" description="Helical" evidence="12">
    <location>
        <begin position="30"/>
        <end position="49"/>
    </location>
</feature>
<keyword evidence="9" id="KW-0406">Ion transport</keyword>
<keyword evidence="5" id="KW-0633">Potassium transport</keyword>
<feature type="transmembrane region" description="Helical" evidence="12">
    <location>
        <begin position="316"/>
        <end position="341"/>
    </location>
</feature>
<dbReference type="GO" id="GO:0008324">
    <property type="term" value="F:monoatomic cation transmembrane transporter activity"/>
    <property type="evidence" value="ECO:0007669"/>
    <property type="project" value="InterPro"/>
</dbReference>
<evidence type="ECO:0000256" key="6">
    <source>
        <dbReference type="ARBA" id="ARBA00022692"/>
    </source>
</evidence>
<gene>
    <name evidence="14" type="ORF">GSH16_00250</name>
</gene>
<feature type="transmembrane region" description="Helical" evidence="12">
    <location>
        <begin position="55"/>
        <end position="74"/>
    </location>
</feature>
<keyword evidence="8 12" id="KW-1133">Transmembrane helix</keyword>
<dbReference type="PANTHER" id="PTHR46157:SF4">
    <property type="entry name" value="K(+) EFFLUX ANTIPORTER 3, CHLOROPLASTIC"/>
    <property type="match status" value="1"/>
</dbReference>
<dbReference type="InterPro" id="IPR038770">
    <property type="entry name" value="Na+/solute_symporter_sf"/>
</dbReference>
<dbReference type="Pfam" id="PF00999">
    <property type="entry name" value="Na_H_Exchanger"/>
    <property type="match status" value="1"/>
</dbReference>
<dbReference type="GO" id="GO:0006813">
    <property type="term" value="P:potassium ion transport"/>
    <property type="evidence" value="ECO:0007669"/>
    <property type="project" value="UniProtKB-KW"/>
</dbReference>
<evidence type="ECO:0000256" key="3">
    <source>
        <dbReference type="ARBA" id="ARBA00022448"/>
    </source>
</evidence>
<comment type="caution">
    <text evidence="14">The sequence shown here is derived from an EMBL/GenBank/DDBJ whole genome shotgun (WGS) entry which is preliminary data.</text>
</comment>
<dbReference type="Pfam" id="PF02254">
    <property type="entry name" value="TrkA_N"/>
    <property type="match status" value="1"/>
</dbReference>
<name>A0A6B0TJ08_9RHOB</name>
<feature type="domain" description="RCK N-terminal" evidence="13">
    <location>
        <begin position="423"/>
        <end position="540"/>
    </location>
</feature>
<accession>A0A6B0TJ08</accession>
<dbReference type="Proteomes" id="UP000436016">
    <property type="component" value="Unassembled WGS sequence"/>
</dbReference>
<comment type="subcellular location">
    <subcellularLocation>
        <location evidence="1">Endomembrane system</location>
        <topology evidence="1">Multi-pass membrane protein</topology>
    </subcellularLocation>
</comment>
<dbReference type="InterPro" id="IPR003148">
    <property type="entry name" value="RCK_N"/>
</dbReference>
<feature type="transmembrane region" description="Helical" evidence="12">
    <location>
        <begin position="246"/>
        <end position="271"/>
    </location>
</feature>
<feature type="transmembrane region" description="Helical" evidence="12">
    <location>
        <begin position="147"/>
        <end position="170"/>
    </location>
</feature>
<dbReference type="RefSeq" id="WP_160850855.1">
    <property type="nucleotide sequence ID" value="NZ_WUWG01000001.1"/>
</dbReference>
<dbReference type="NCBIfam" id="TIGR00932">
    <property type="entry name" value="2a37"/>
    <property type="match status" value="1"/>
</dbReference>
<keyword evidence="15" id="KW-1185">Reference proteome</keyword>
<feature type="transmembrane region" description="Helical" evidence="12">
    <location>
        <begin position="205"/>
        <end position="225"/>
    </location>
</feature>
<keyword evidence="7" id="KW-0630">Potassium</keyword>
<proteinExistence type="inferred from homology"/>
<dbReference type="InterPro" id="IPR004771">
    <property type="entry name" value="K/H_exchanger"/>
</dbReference>
<dbReference type="SUPFAM" id="SSF51735">
    <property type="entry name" value="NAD(P)-binding Rossmann-fold domains"/>
    <property type="match status" value="1"/>
</dbReference>
<dbReference type="InterPro" id="IPR006153">
    <property type="entry name" value="Cation/H_exchanger_TM"/>
</dbReference>
<feature type="region of interest" description="Disordered" evidence="11">
    <location>
        <begin position="618"/>
        <end position="639"/>
    </location>
</feature>
<dbReference type="InterPro" id="IPR036291">
    <property type="entry name" value="NAD(P)-bd_dom_sf"/>
</dbReference>
<evidence type="ECO:0000256" key="9">
    <source>
        <dbReference type="ARBA" id="ARBA00023065"/>
    </source>
</evidence>
<dbReference type="PROSITE" id="PS51201">
    <property type="entry name" value="RCK_N"/>
    <property type="match status" value="1"/>
</dbReference>
<evidence type="ECO:0000256" key="1">
    <source>
        <dbReference type="ARBA" id="ARBA00004127"/>
    </source>
</evidence>
<dbReference type="Gene3D" id="3.40.50.720">
    <property type="entry name" value="NAD(P)-binding Rossmann-like Domain"/>
    <property type="match status" value="1"/>
</dbReference>
<evidence type="ECO:0000256" key="7">
    <source>
        <dbReference type="ARBA" id="ARBA00022958"/>
    </source>
</evidence>
<evidence type="ECO:0000313" key="14">
    <source>
        <dbReference type="EMBL" id="MXU63856.1"/>
    </source>
</evidence>
<dbReference type="PANTHER" id="PTHR46157">
    <property type="entry name" value="K(+) EFFLUX ANTIPORTER 3, CHLOROPLASTIC"/>
    <property type="match status" value="1"/>
</dbReference>
<dbReference type="GO" id="GO:0015297">
    <property type="term" value="F:antiporter activity"/>
    <property type="evidence" value="ECO:0007669"/>
    <property type="project" value="UniProtKB-KW"/>
</dbReference>
<dbReference type="GO" id="GO:0012505">
    <property type="term" value="C:endomembrane system"/>
    <property type="evidence" value="ECO:0007669"/>
    <property type="project" value="UniProtKB-SubCell"/>
</dbReference>
<evidence type="ECO:0000256" key="2">
    <source>
        <dbReference type="ARBA" id="ARBA00005551"/>
    </source>
</evidence>
<dbReference type="FunFam" id="3.40.50.720:FF:000036">
    <property type="entry name" value="Glutathione-regulated potassium-efflux system protein KefB"/>
    <property type="match status" value="1"/>
</dbReference>
<evidence type="ECO:0000259" key="13">
    <source>
        <dbReference type="PROSITE" id="PS51201"/>
    </source>
</evidence>
<dbReference type="AlphaFoldDB" id="A0A6B0TJ08"/>
<protein>
    <submittedName>
        <fullName evidence="14">Potassium transporter</fullName>
    </submittedName>
</protein>
<keyword evidence="3" id="KW-0813">Transport</keyword>
<evidence type="ECO:0000256" key="10">
    <source>
        <dbReference type="ARBA" id="ARBA00023136"/>
    </source>
</evidence>
<dbReference type="GO" id="GO:1902600">
    <property type="term" value="P:proton transmembrane transport"/>
    <property type="evidence" value="ECO:0007669"/>
    <property type="project" value="InterPro"/>
</dbReference>
<reference evidence="14 15" key="1">
    <citation type="submission" date="2019-12" db="EMBL/GenBank/DDBJ databases">
        <title>Strain KN286 was isolated from seawater, which was collected from Caroline Seamount in the tropical western Pacific.</title>
        <authorList>
            <person name="Wang Q."/>
        </authorList>
    </citation>
    <scope>NUCLEOTIDE SEQUENCE [LARGE SCALE GENOMIC DNA]</scope>
    <source>
        <strain evidence="14 15">KN286</strain>
    </source>
</reference>
<organism evidence="14 15">
    <name type="scientific">Oceanomicrobium pacificus</name>
    <dbReference type="NCBI Taxonomy" id="2692916"/>
    <lineage>
        <taxon>Bacteria</taxon>
        <taxon>Pseudomonadati</taxon>
        <taxon>Pseudomonadota</taxon>
        <taxon>Alphaproteobacteria</taxon>
        <taxon>Rhodobacterales</taxon>
        <taxon>Paracoccaceae</taxon>
        <taxon>Oceanomicrobium</taxon>
    </lineage>
</organism>
<comment type="similarity">
    <text evidence="2">Belongs to the monovalent cation:proton antiporter 2 (CPA2) transporter (TC 2.A.37) family.</text>
</comment>
<feature type="transmembrane region" description="Helical" evidence="12">
    <location>
        <begin position="347"/>
        <end position="370"/>
    </location>
</feature>
<keyword evidence="6 12" id="KW-0812">Transmembrane</keyword>
<feature type="transmembrane region" description="Helical" evidence="12">
    <location>
        <begin position="291"/>
        <end position="309"/>
    </location>
</feature>
<feature type="transmembrane region" description="Helical" evidence="12">
    <location>
        <begin position="6"/>
        <end position="23"/>
    </location>
</feature>
<feature type="transmembrane region" description="Helical" evidence="12">
    <location>
        <begin position="382"/>
        <end position="401"/>
    </location>
</feature>
<dbReference type="Gene3D" id="1.20.1530.20">
    <property type="match status" value="1"/>
</dbReference>
<evidence type="ECO:0000256" key="4">
    <source>
        <dbReference type="ARBA" id="ARBA00022449"/>
    </source>
</evidence>
<evidence type="ECO:0000256" key="12">
    <source>
        <dbReference type="SAM" id="Phobius"/>
    </source>
</evidence>
<evidence type="ECO:0000256" key="5">
    <source>
        <dbReference type="ARBA" id="ARBA00022538"/>
    </source>
</evidence>
<feature type="transmembrane region" description="Helical" evidence="12">
    <location>
        <begin position="86"/>
        <end position="108"/>
    </location>
</feature>
<evidence type="ECO:0000256" key="8">
    <source>
        <dbReference type="ARBA" id="ARBA00022989"/>
    </source>
</evidence>